<accession>X0H0M0</accession>
<dbReference type="AlphaFoldDB" id="X0H0M0"/>
<proteinExistence type="predicted"/>
<evidence type="ECO:0000313" key="1">
    <source>
        <dbReference type="EMBL" id="EXL69203.1"/>
    </source>
</evidence>
<reference evidence="1" key="2">
    <citation type="submission" date="2014-03" db="EMBL/GenBank/DDBJ databases">
        <title>The Genome Annotation of Fusarium oxysporum PHW808.</title>
        <authorList>
            <consortium name="The Broad Institute Genomics Platform"/>
            <person name="Ma L.-J."/>
            <person name="Corby-Kistler H."/>
            <person name="Broz K."/>
            <person name="Gale L.R."/>
            <person name="Jonkers W."/>
            <person name="O'Donnell K."/>
            <person name="Ploetz R."/>
            <person name="Steinberg C."/>
            <person name="Schwartz D.C."/>
            <person name="VanEtten H."/>
            <person name="Zhou S."/>
            <person name="Young S.K."/>
            <person name="Zeng Q."/>
            <person name="Gargeya S."/>
            <person name="Fitzgerald M."/>
            <person name="Abouelleil A."/>
            <person name="Alvarado L."/>
            <person name="Chapman S.B."/>
            <person name="Gainer-Dewar J."/>
            <person name="Goldberg J."/>
            <person name="Griggs A."/>
            <person name="Gujja S."/>
            <person name="Hansen M."/>
            <person name="Howarth C."/>
            <person name="Imamovic A."/>
            <person name="Ireland A."/>
            <person name="Larimer J."/>
            <person name="McCowan C."/>
            <person name="Murphy C."/>
            <person name="Pearson M."/>
            <person name="Poon T.W."/>
            <person name="Priest M."/>
            <person name="Roberts A."/>
            <person name="Saif S."/>
            <person name="Shea T."/>
            <person name="Sykes S."/>
            <person name="Wortman J."/>
            <person name="Nusbaum C."/>
            <person name="Birren B."/>
        </authorList>
    </citation>
    <scope>NUCLEOTIDE SEQUENCE</scope>
    <source>
        <strain evidence="1">54008</strain>
    </source>
</reference>
<dbReference type="Proteomes" id="UP000030676">
    <property type="component" value="Unassembled WGS sequence"/>
</dbReference>
<name>X0H0M0_FUSOX</name>
<dbReference type="EMBL" id="KK033266">
    <property type="protein sequence ID" value="EXL69203.1"/>
    <property type="molecule type" value="Genomic_DNA"/>
</dbReference>
<dbReference type="HOGENOM" id="CLU_2941835_0_0_1"/>
<organism evidence="1">
    <name type="scientific">Fusarium oxysporum f. sp. conglutinans race 2 54008</name>
    <dbReference type="NCBI Taxonomy" id="1089457"/>
    <lineage>
        <taxon>Eukaryota</taxon>
        <taxon>Fungi</taxon>
        <taxon>Dikarya</taxon>
        <taxon>Ascomycota</taxon>
        <taxon>Pezizomycotina</taxon>
        <taxon>Sordariomycetes</taxon>
        <taxon>Hypocreomycetidae</taxon>
        <taxon>Hypocreales</taxon>
        <taxon>Nectriaceae</taxon>
        <taxon>Fusarium</taxon>
        <taxon>Fusarium oxysporum species complex</taxon>
    </lineage>
</organism>
<gene>
    <name evidence="1" type="ORF">FOPG_14793</name>
</gene>
<reference evidence="1" key="1">
    <citation type="submission" date="2011-11" db="EMBL/GenBank/DDBJ databases">
        <title>The Genome Sequence of Fusarium oxysporum PHW808.</title>
        <authorList>
            <consortium name="The Broad Institute Genome Sequencing Platform"/>
            <person name="Ma L.-J."/>
            <person name="Gale L.R."/>
            <person name="Schwartz D.C."/>
            <person name="Zhou S."/>
            <person name="Corby-Kistler H."/>
            <person name="Young S.K."/>
            <person name="Zeng Q."/>
            <person name="Gargeya S."/>
            <person name="Fitzgerald M."/>
            <person name="Haas B."/>
            <person name="Abouelleil A."/>
            <person name="Alvarado L."/>
            <person name="Arachchi H.M."/>
            <person name="Berlin A."/>
            <person name="Brown A."/>
            <person name="Chapman S.B."/>
            <person name="Chen Z."/>
            <person name="Dunbar C."/>
            <person name="Freedman E."/>
            <person name="Gearin G."/>
            <person name="Goldberg J."/>
            <person name="Griggs A."/>
            <person name="Gujja S."/>
            <person name="Heiman D."/>
            <person name="Howarth C."/>
            <person name="Larson L."/>
            <person name="Lui A."/>
            <person name="MacDonald P.J.P."/>
            <person name="Montmayeur A."/>
            <person name="Murphy C."/>
            <person name="Neiman D."/>
            <person name="Pearson M."/>
            <person name="Priest M."/>
            <person name="Roberts A."/>
            <person name="Saif S."/>
            <person name="Shea T."/>
            <person name="Shenoy N."/>
            <person name="Sisk P."/>
            <person name="Stolte C."/>
            <person name="Sykes S."/>
            <person name="Wortman J."/>
            <person name="Nusbaum C."/>
            <person name="Birren B."/>
        </authorList>
    </citation>
    <scope>NUCLEOTIDE SEQUENCE [LARGE SCALE GENOMIC DNA]</scope>
    <source>
        <strain evidence="1">54008</strain>
    </source>
</reference>
<protein>
    <submittedName>
        <fullName evidence="1">Uncharacterized protein</fullName>
    </submittedName>
</protein>
<sequence>MPHIVHATSISIPSIGRDSFNISRCGNDINDIKFAQSDLNAVILANKVNSKGASETVTAD</sequence>